<dbReference type="EMBL" id="BAABRT010000004">
    <property type="protein sequence ID" value="GAA5524250.1"/>
    <property type="molecule type" value="Genomic_DNA"/>
</dbReference>
<feature type="binding site" evidence="3">
    <location>
        <begin position="6"/>
        <end position="11"/>
    </location>
    <ligand>
        <name>ATP</name>
        <dbReference type="ChEBI" id="CHEBI:30616"/>
    </ligand>
</feature>
<dbReference type="SUPFAM" id="SSF53067">
    <property type="entry name" value="Actin-like ATPase domain"/>
    <property type="match status" value="1"/>
</dbReference>
<dbReference type="RefSeq" id="WP_345549089.1">
    <property type="nucleotide sequence ID" value="NZ_BAABRT010000004.1"/>
</dbReference>
<dbReference type="Pfam" id="PF02685">
    <property type="entry name" value="Glucokinase"/>
    <property type="match status" value="1"/>
</dbReference>
<keyword evidence="6" id="KW-1185">Reference proteome</keyword>
<comment type="caution">
    <text evidence="5">The sequence shown here is derived from an EMBL/GenBank/DDBJ whole genome shotgun (WGS) entry which is preliminary data.</text>
</comment>
<evidence type="ECO:0000313" key="6">
    <source>
        <dbReference type="Proteomes" id="UP001408594"/>
    </source>
</evidence>
<evidence type="ECO:0000256" key="1">
    <source>
        <dbReference type="ARBA" id="ARBA00022679"/>
    </source>
</evidence>
<evidence type="ECO:0000256" key="3">
    <source>
        <dbReference type="HAMAP-Rule" id="MF_00524"/>
    </source>
</evidence>
<keyword evidence="3" id="KW-0067">ATP-binding</keyword>
<dbReference type="Gene3D" id="3.30.420.40">
    <property type="match status" value="1"/>
</dbReference>
<keyword evidence="3" id="KW-0324">Glycolysis</keyword>
<dbReference type="Proteomes" id="UP001408594">
    <property type="component" value="Unassembled WGS sequence"/>
</dbReference>
<keyword evidence="1 3" id="KW-0808">Transferase</keyword>
<protein>
    <recommendedName>
        <fullName evidence="3">Glucokinase</fullName>
        <ecNumber evidence="3">2.7.1.2</ecNumber>
    </recommendedName>
    <alternativeName>
        <fullName evidence="3">Glucose kinase</fullName>
    </alternativeName>
</protein>
<dbReference type="InterPro" id="IPR003836">
    <property type="entry name" value="Glucokinase"/>
</dbReference>
<comment type="subcellular location">
    <subcellularLocation>
        <location evidence="3">Cytoplasm</location>
    </subcellularLocation>
</comment>
<dbReference type="EC" id="2.7.1.2" evidence="3"/>
<dbReference type="InterPro" id="IPR043129">
    <property type="entry name" value="ATPase_NBD"/>
</dbReference>
<dbReference type="HAMAP" id="MF_00524">
    <property type="entry name" value="Glucokinase"/>
    <property type="match status" value="1"/>
</dbReference>
<dbReference type="NCBIfam" id="TIGR00749">
    <property type="entry name" value="glk"/>
    <property type="match status" value="1"/>
</dbReference>
<keyword evidence="3" id="KW-0547">Nucleotide-binding</keyword>
<accession>A0ABP9WMC2</accession>
<comment type="catalytic activity">
    <reaction evidence="3">
        <text>D-glucose + ATP = D-glucose 6-phosphate + ADP + H(+)</text>
        <dbReference type="Rhea" id="RHEA:17825"/>
        <dbReference type="ChEBI" id="CHEBI:4167"/>
        <dbReference type="ChEBI" id="CHEBI:15378"/>
        <dbReference type="ChEBI" id="CHEBI:30616"/>
        <dbReference type="ChEBI" id="CHEBI:61548"/>
        <dbReference type="ChEBI" id="CHEBI:456216"/>
        <dbReference type="EC" id="2.7.1.2"/>
    </reaction>
</comment>
<comment type="similarity">
    <text evidence="3 4">Belongs to the bacterial glucokinase family.</text>
</comment>
<evidence type="ECO:0000256" key="4">
    <source>
        <dbReference type="RuleBase" id="RU004046"/>
    </source>
</evidence>
<name>A0ABP9WMC2_9GAMM</name>
<dbReference type="InterPro" id="IPR050201">
    <property type="entry name" value="Bacterial_glucokinase"/>
</dbReference>
<dbReference type="PANTHER" id="PTHR47690">
    <property type="entry name" value="GLUCOKINASE"/>
    <property type="match status" value="1"/>
</dbReference>
<gene>
    <name evidence="5" type="primary">glk_1</name>
    <name evidence="3" type="synonym">glk</name>
    <name evidence="5" type="ORF">Maes01_00804</name>
</gene>
<evidence type="ECO:0000313" key="5">
    <source>
        <dbReference type="EMBL" id="GAA5524250.1"/>
    </source>
</evidence>
<organism evidence="5 6">
    <name type="scientific">Microbulbifer aestuariivivens</name>
    <dbReference type="NCBI Taxonomy" id="1908308"/>
    <lineage>
        <taxon>Bacteria</taxon>
        <taxon>Pseudomonadati</taxon>
        <taxon>Pseudomonadota</taxon>
        <taxon>Gammaproteobacteria</taxon>
        <taxon>Cellvibrionales</taxon>
        <taxon>Microbulbiferaceae</taxon>
        <taxon>Microbulbifer</taxon>
    </lineage>
</organism>
<reference evidence="5 6" key="1">
    <citation type="submission" date="2024-02" db="EMBL/GenBank/DDBJ databases">
        <title>Microbulbifer aestuariivivens NBRC 112533.</title>
        <authorList>
            <person name="Ichikawa N."/>
            <person name="Katano-Makiyama Y."/>
            <person name="Hidaka K."/>
        </authorList>
    </citation>
    <scope>NUCLEOTIDE SEQUENCE [LARGE SCALE GENOMIC DNA]</scope>
    <source>
        <strain evidence="5 6">NBRC 112533</strain>
    </source>
</reference>
<keyword evidence="2 3" id="KW-0418">Kinase</keyword>
<keyword evidence="3" id="KW-0963">Cytoplasm</keyword>
<dbReference type="Gene3D" id="3.40.367.20">
    <property type="match status" value="1"/>
</dbReference>
<proteinExistence type="inferred from homology"/>
<evidence type="ECO:0000256" key="2">
    <source>
        <dbReference type="ARBA" id="ARBA00022777"/>
    </source>
</evidence>
<dbReference type="CDD" id="cd24008">
    <property type="entry name" value="ASKHA_NBD_GLK"/>
    <property type="match status" value="1"/>
</dbReference>
<sequence length="333" mass="35332">MTSIVADIGGTNARFAIAVPKKGGVGRSGYTLEALTVVDCKRFDGFAAALQHWLHGLEQPHPLRACIAAAGPVEHSCAGGRVIMTNLGWQISAKALQADLGLERALLINDFAALARSLPLLGSEEYRVLRDVPRLPGATMAVLGPGTGLGVAGLALAGDKPQVLAGEGGHANLAVTTERELQLLQIMMRSRRPVFNEWVLSGAGLVRLYRAVCTLHGRRAEDLQPPEVSARGLDGSDPLCRETLLDFLNFLGGVAGDTALYLGARGGVFIGGGILPRIAALLSESEFEQRFLAKGRVEQWIKTVPLYALNAGYQALIGAAAALQDEDWIPRSE</sequence>
<dbReference type="PANTHER" id="PTHR47690:SF1">
    <property type="entry name" value="GLUCOKINASE"/>
    <property type="match status" value="1"/>
</dbReference>